<proteinExistence type="predicted"/>
<evidence type="ECO:0000259" key="3">
    <source>
        <dbReference type="Pfam" id="PF16640"/>
    </source>
</evidence>
<dbReference type="Pfam" id="PF13582">
    <property type="entry name" value="Reprolysin_3"/>
    <property type="match status" value="1"/>
</dbReference>
<reference evidence="4 5" key="1">
    <citation type="submission" date="2019-01" db="EMBL/GenBank/DDBJ databases">
        <title>Novel species of Nocardioides.</title>
        <authorList>
            <person name="Liu Q."/>
            <person name="X Y.-H."/>
        </authorList>
    </citation>
    <scope>NUCLEOTIDE SEQUENCE [LARGE SCALE GENOMIC DNA]</scope>
    <source>
        <strain evidence="4 5">HLT2-9</strain>
    </source>
</reference>
<dbReference type="OrthoDB" id="954626at2"/>
<dbReference type="GO" id="GO:0005975">
    <property type="term" value="P:carbohydrate metabolic process"/>
    <property type="evidence" value="ECO:0007669"/>
    <property type="project" value="UniProtKB-ARBA"/>
</dbReference>
<dbReference type="Proteomes" id="UP000291101">
    <property type="component" value="Unassembled WGS sequence"/>
</dbReference>
<dbReference type="InterPro" id="IPR013783">
    <property type="entry name" value="Ig-like_fold"/>
</dbReference>
<dbReference type="InterPro" id="IPR032109">
    <property type="entry name" value="Big_3_5"/>
</dbReference>
<sequence>MRRFAGSRLGATSTLSVVLALGITAGTAAAVPPAAQPTATTATSAPSEVELPRPVRGANAVRLLADRLDEAAARNEMSATELTELLTTDPTAWIDTAGAVFYKEGVATAPTDDPVSARAPLSETFALHSRPGSTKTIFLDFDGAAASATGWHASYPATPTSQPAWDTGGNAAVFDDAERTAIQSIWQAVAEDYAPFDVDVTTADPGPDGINRSSLLDTTYGSHALITPSVGAHDAICNPLNNGSACGGVAYINVFDKVLSGGGDGYGYRQPAWVFPQKLGNSAKNIAEAVSHEVGHNFGLQHDGNATQGYDRGHGAWAPIMGVGYDRPISQWSKGDYAGATNQQDDVAIIRGIVGSRADEAPSLVLGAPSVPAGTAYVDSRTDVDTYVLGTCSGSVSVVANPLASLSDLDVQLTLLDGLGQVVATDAPTSAQTSTSTASGMGASLTRTLSTGIYYAQVDGVGNGPWSTGYDDYGSLGAYTLAATGCDNPTPTTTSLVATAIGRTVTLTATPSTLLGILTGEVVFREGTTVVGTTVLGIGSPVAVLTSVSPGAHTYTATFVPLGATHLGSASPATSVTVRTTSTTALTTSVTGRDVTLDAQVATDGGAPVGTVEVRDGDTLVGTAALAAGTASLTLPSVAPGAHSYRATFVPSDTAAYAGSTSSTKAVTIARVATTTDLTTSATGRTVTLAAAVATGSGVPAGVVELRDGTILLGTVPLSAGAASLTVSDVALGNHTYTATYVPSGTFHAGSTSPARTQQVVDAPVVPPTVQMPAPTPTADPLPTLPTVPPVSASTTTIRAPKKAKAGTRPRVTITVVRGASAASGTVVVTVGKRSRTLTLKAGSVRMRLARLKVGKVRITVRYAGDATTTASTAKQTIRVRT</sequence>
<keyword evidence="2" id="KW-0732">Signal</keyword>
<comment type="caution">
    <text evidence="4">The sequence shown here is derived from an EMBL/GenBank/DDBJ whole genome shotgun (WGS) entry which is preliminary data.</text>
</comment>
<feature type="chain" id="PRO_5020430612" description="Bacterial Ig-like domain-containing protein" evidence="2">
    <location>
        <begin position="31"/>
        <end position="882"/>
    </location>
</feature>
<feature type="domain" description="Bacterial Ig-like" evidence="3">
    <location>
        <begin position="800"/>
        <end position="880"/>
    </location>
</feature>
<accession>A0A4Q2SU93</accession>
<evidence type="ECO:0000313" key="4">
    <source>
        <dbReference type="EMBL" id="RYC09576.1"/>
    </source>
</evidence>
<feature type="compositionally biased region" description="Pro residues" evidence="1">
    <location>
        <begin position="776"/>
        <end position="789"/>
    </location>
</feature>
<keyword evidence="5" id="KW-1185">Reference proteome</keyword>
<dbReference type="RefSeq" id="WP_129427419.1">
    <property type="nucleotide sequence ID" value="NZ_SDWV01000013.1"/>
</dbReference>
<gene>
    <name evidence="4" type="ORF">EUA94_13555</name>
</gene>
<protein>
    <recommendedName>
        <fullName evidence="3">Bacterial Ig-like domain-containing protein</fullName>
    </recommendedName>
</protein>
<evidence type="ECO:0000313" key="5">
    <source>
        <dbReference type="Proteomes" id="UP000291101"/>
    </source>
</evidence>
<feature type="domain" description="Bacterial Ig-like" evidence="3">
    <location>
        <begin position="584"/>
        <end position="669"/>
    </location>
</feature>
<evidence type="ECO:0000256" key="1">
    <source>
        <dbReference type="SAM" id="MobiDB-lite"/>
    </source>
</evidence>
<evidence type="ECO:0000256" key="2">
    <source>
        <dbReference type="SAM" id="SignalP"/>
    </source>
</evidence>
<dbReference type="SUPFAM" id="SSF55486">
    <property type="entry name" value="Metalloproteases ('zincins'), catalytic domain"/>
    <property type="match status" value="2"/>
</dbReference>
<organism evidence="4 5">
    <name type="scientific">Nocardioides zhouii</name>
    <dbReference type="NCBI Taxonomy" id="1168729"/>
    <lineage>
        <taxon>Bacteria</taxon>
        <taxon>Bacillati</taxon>
        <taxon>Actinomycetota</taxon>
        <taxon>Actinomycetes</taxon>
        <taxon>Propionibacteriales</taxon>
        <taxon>Nocardioidaceae</taxon>
        <taxon>Nocardioides</taxon>
    </lineage>
</organism>
<name>A0A4Q2SU93_9ACTN</name>
<dbReference type="AlphaFoldDB" id="A0A4Q2SU93"/>
<dbReference type="Gene3D" id="2.60.40.10">
    <property type="entry name" value="Immunoglobulins"/>
    <property type="match status" value="4"/>
</dbReference>
<feature type="signal peptide" evidence="2">
    <location>
        <begin position="1"/>
        <end position="30"/>
    </location>
</feature>
<feature type="domain" description="Bacterial Ig-like" evidence="3">
    <location>
        <begin position="675"/>
        <end position="760"/>
    </location>
</feature>
<dbReference type="Pfam" id="PF16640">
    <property type="entry name" value="Big_3_5"/>
    <property type="match status" value="3"/>
</dbReference>
<dbReference type="EMBL" id="SDWV01000013">
    <property type="protein sequence ID" value="RYC09576.1"/>
    <property type="molecule type" value="Genomic_DNA"/>
</dbReference>
<feature type="region of interest" description="Disordered" evidence="1">
    <location>
        <begin position="776"/>
        <end position="806"/>
    </location>
</feature>